<feature type="region of interest" description="Disordered" evidence="1">
    <location>
        <begin position="361"/>
        <end position="391"/>
    </location>
</feature>
<evidence type="ECO:0000313" key="3">
    <source>
        <dbReference type="Proteomes" id="UP000292702"/>
    </source>
</evidence>
<feature type="compositionally biased region" description="Low complexity" evidence="1">
    <location>
        <begin position="309"/>
        <end position="320"/>
    </location>
</feature>
<feature type="compositionally biased region" description="Low complexity" evidence="1">
    <location>
        <begin position="163"/>
        <end position="194"/>
    </location>
</feature>
<evidence type="ECO:0000256" key="1">
    <source>
        <dbReference type="SAM" id="MobiDB-lite"/>
    </source>
</evidence>
<gene>
    <name evidence="2" type="ORF">EIP91_012036</name>
</gene>
<feature type="compositionally biased region" description="Low complexity" evidence="1">
    <location>
        <begin position="273"/>
        <end position="285"/>
    </location>
</feature>
<dbReference type="Proteomes" id="UP000292702">
    <property type="component" value="Unassembled WGS sequence"/>
</dbReference>
<evidence type="ECO:0000313" key="2">
    <source>
        <dbReference type="EMBL" id="TCD67670.1"/>
    </source>
</evidence>
<keyword evidence="3" id="KW-1185">Reference proteome</keyword>
<feature type="compositionally biased region" description="Basic and acidic residues" evidence="1">
    <location>
        <begin position="204"/>
        <end position="215"/>
    </location>
</feature>
<dbReference type="EMBL" id="RWJN01000089">
    <property type="protein sequence ID" value="TCD67670.1"/>
    <property type="molecule type" value="Genomic_DNA"/>
</dbReference>
<protein>
    <submittedName>
        <fullName evidence="2">Uncharacterized protein</fullName>
    </submittedName>
</protein>
<name>A0A4R0RGV0_9APHY</name>
<feature type="region of interest" description="Disordered" evidence="1">
    <location>
        <begin position="107"/>
        <end position="338"/>
    </location>
</feature>
<dbReference type="OrthoDB" id="3217643at2759"/>
<dbReference type="STRING" id="92696.A0A4R0RGV0"/>
<organism evidence="2 3">
    <name type="scientific">Steccherinum ochraceum</name>
    <dbReference type="NCBI Taxonomy" id="92696"/>
    <lineage>
        <taxon>Eukaryota</taxon>
        <taxon>Fungi</taxon>
        <taxon>Dikarya</taxon>
        <taxon>Basidiomycota</taxon>
        <taxon>Agaricomycotina</taxon>
        <taxon>Agaricomycetes</taxon>
        <taxon>Polyporales</taxon>
        <taxon>Steccherinaceae</taxon>
        <taxon>Steccherinum</taxon>
    </lineage>
</organism>
<accession>A0A4R0RGV0</accession>
<feature type="compositionally biased region" description="Polar residues" evidence="1">
    <location>
        <begin position="216"/>
        <end position="258"/>
    </location>
</feature>
<proteinExistence type="predicted"/>
<dbReference type="AlphaFoldDB" id="A0A4R0RGV0"/>
<reference evidence="2 3" key="1">
    <citation type="submission" date="2018-11" db="EMBL/GenBank/DDBJ databases">
        <title>Genome assembly of Steccherinum ochraceum LE-BIN_3174, the white-rot fungus of the Steccherinaceae family (The Residual Polyporoid clade, Polyporales, Basidiomycota).</title>
        <authorList>
            <person name="Fedorova T.V."/>
            <person name="Glazunova O.A."/>
            <person name="Landesman E.O."/>
            <person name="Moiseenko K.V."/>
            <person name="Psurtseva N.V."/>
            <person name="Savinova O.S."/>
            <person name="Shakhova N.V."/>
            <person name="Tyazhelova T.V."/>
            <person name="Vasina D.V."/>
        </authorList>
    </citation>
    <scope>NUCLEOTIDE SEQUENCE [LARGE SCALE GENOMIC DNA]</scope>
    <source>
        <strain evidence="2 3">LE-BIN_3174</strain>
    </source>
</reference>
<comment type="caution">
    <text evidence="2">The sequence shown here is derived from an EMBL/GenBank/DDBJ whole genome shotgun (WGS) entry which is preliminary data.</text>
</comment>
<feature type="compositionally biased region" description="Polar residues" evidence="1">
    <location>
        <begin position="381"/>
        <end position="391"/>
    </location>
</feature>
<feature type="compositionally biased region" description="Polar residues" evidence="1">
    <location>
        <begin position="107"/>
        <end position="117"/>
    </location>
</feature>
<sequence length="391" mass="41579">MCRVFKPSAPRCPHIKEVCRNRLLHPRIDVVYLKNAEVQTFTGCGYCKFARTNSKVPVNSNPGWPGCCRPPAAHESRLIGAADWPAVSMVHHIPIPHDVKSLLDSITSANSRPSPTGSMRGYPQAHSSSMVRRGSYHLATPPKPDNTPTRSAPMAIPNKGRLTGSPPQLSSSLTSTTSDASGGDTSSSSLPNSSAMDQYVLQRRPAEARADKPSGESKNSPGRKSAELTGSISRKGNTSGASNRPSISAATPSMSLSKVTVDAQPRSRGRIGASTAATPSSTLSRASERPTATPPRKSLEGAMANLKVSSASSDSSGSNSETTVISDGGFTDYLSDESEAELQRQAEIKAAQIAQNHMEEQEFKAARQQLAHVDLRPPKSWTGNVPTTPRM</sequence>